<organism evidence="2 3">
    <name type="scientific">Paractinoplanes rishiriensis</name>
    <dbReference type="NCBI Taxonomy" id="1050105"/>
    <lineage>
        <taxon>Bacteria</taxon>
        <taxon>Bacillati</taxon>
        <taxon>Actinomycetota</taxon>
        <taxon>Actinomycetes</taxon>
        <taxon>Micromonosporales</taxon>
        <taxon>Micromonosporaceae</taxon>
        <taxon>Paractinoplanes</taxon>
    </lineage>
</organism>
<comment type="caution">
    <text evidence="2">The sequence shown here is derived from an EMBL/GenBank/DDBJ whole genome shotgun (WGS) entry which is preliminary data.</text>
</comment>
<sequence length="107" mass="11066">MAVALALVALGGAARAGNLPREAQQHAHRLFSALGIPAPRTGPHQVGTRPSPTPAPSVTALTWCEAWRGRRPMSSAESSGLVAAAGGEDRVGRFCAELEIKITTSGR</sequence>
<dbReference type="EMBL" id="BOMV01000053">
    <property type="protein sequence ID" value="GIE96954.1"/>
    <property type="molecule type" value="Genomic_DNA"/>
</dbReference>
<reference evidence="2" key="1">
    <citation type="submission" date="2021-01" db="EMBL/GenBank/DDBJ databases">
        <title>Whole genome shotgun sequence of Actinoplanes rishiriensis NBRC 108556.</title>
        <authorList>
            <person name="Komaki H."/>
            <person name="Tamura T."/>
        </authorList>
    </citation>
    <scope>NUCLEOTIDE SEQUENCE</scope>
    <source>
        <strain evidence="2">NBRC 108556</strain>
    </source>
</reference>
<protein>
    <submittedName>
        <fullName evidence="2">Uncharacterized protein</fullName>
    </submittedName>
</protein>
<name>A0A919MW02_9ACTN</name>
<gene>
    <name evidence="2" type="ORF">Ari01nite_44190</name>
</gene>
<accession>A0A919MW02</accession>
<feature type="region of interest" description="Disordered" evidence="1">
    <location>
        <begin position="36"/>
        <end position="57"/>
    </location>
</feature>
<evidence type="ECO:0000256" key="1">
    <source>
        <dbReference type="SAM" id="MobiDB-lite"/>
    </source>
</evidence>
<dbReference type="Proteomes" id="UP000636960">
    <property type="component" value="Unassembled WGS sequence"/>
</dbReference>
<dbReference type="AlphaFoldDB" id="A0A919MW02"/>
<evidence type="ECO:0000313" key="2">
    <source>
        <dbReference type="EMBL" id="GIE96954.1"/>
    </source>
</evidence>
<evidence type="ECO:0000313" key="3">
    <source>
        <dbReference type="Proteomes" id="UP000636960"/>
    </source>
</evidence>
<keyword evidence="3" id="KW-1185">Reference proteome</keyword>
<proteinExistence type="predicted"/>